<reference evidence="3" key="1">
    <citation type="submission" date="2016-10" db="EMBL/GenBank/DDBJ databases">
        <authorList>
            <person name="Varghese N."/>
            <person name="Submissions S."/>
        </authorList>
    </citation>
    <scope>NUCLEOTIDE SEQUENCE [LARGE SCALE GENOMIC DNA]</scope>
    <source>
        <strain evidence="3">DSM 11706</strain>
    </source>
</reference>
<sequence length="225" mass="26565">MSELLQTFIRHCLNFPIMITSWFVFFFPFESGFLWSSVFAIGVYIVSNFSIKKIQQRRIMKKHQMTLSEYFHIQQQLKEANKKIKALNSLYLKVRSISSFKQLFEMNRLAKRIISLVRSNPKKFYQAEKFFYAHLDSAVELTSKYTLLVSQPVKNKDMKLALQDTRETLESINTVMEEDLQSVLASDVELLKMELDFAKLSVKQTEKPLYLKGESENERKDIKYK</sequence>
<dbReference type="OrthoDB" id="2081028at2"/>
<dbReference type="STRING" id="126156.SAMN05421670_0769"/>
<dbReference type="Proteomes" id="UP000198734">
    <property type="component" value="Unassembled WGS sequence"/>
</dbReference>
<feature type="transmembrane region" description="Helical" evidence="1">
    <location>
        <begin position="7"/>
        <end position="27"/>
    </location>
</feature>
<gene>
    <name evidence="2" type="ORF">SAMN05421670_0769</name>
</gene>
<keyword evidence="1" id="KW-0472">Membrane</keyword>
<evidence type="ECO:0000256" key="1">
    <source>
        <dbReference type="SAM" id="Phobius"/>
    </source>
</evidence>
<dbReference type="RefSeq" id="WP_093534340.1">
    <property type="nucleotide sequence ID" value="NZ_FOXU01000001.1"/>
</dbReference>
<organism evidence="2 3">
    <name type="scientific">Psychrobacillus psychrotolerans</name>
    <dbReference type="NCBI Taxonomy" id="126156"/>
    <lineage>
        <taxon>Bacteria</taxon>
        <taxon>Bacillati</taxon>
        <taxon>Bacillota</taxon>
        <taxon>Bacilli</taxon>
        <taxon>Bacillales</taxon>
        <taxon>Bacillaceae</taxon>
        <taxon>Psychrobacillus</taxon>
    </lineage>
</organism>
<dbReference type="InterPro" id="IPR018770">
    <property type="entry name" value="ChloroindolylP_hydrolase"/>
</dbReference>
<dbReference type="AlphaFoldDB" id="A0A1I5VDL5"/>
<keyword evidence="1" id="KW-0812">Transmembrane</keyword>
<protein>
    <submittedName>
        <fullName evidence="2">5-bromo-4-chloroindolyl phosphate hydrolysis protein</fullName>
    </submittedName>
</protein>
<name>A0A1I5VDL5_9BACI</name>
<evidence type="ECO:0000313" key="2">
    <source>
        <dbReference type="EMBL" id="SFQ05555.1"/>
    </source>
</evidence>
<evidence type="ECO:0000313" key="3">
    <source>
        <dbReference type="Proteomes" id="UP000198734"/>
    </source>
</evidence>
<proteinExistence type="predicted"/>
<keyword evidence="1" id="KW-1133">Transmembrane helix</keyword>
<keyword evidence="3" id="KW-1185">Reference proteome</keyword>
<accession>A0A1I5VDL5</accession>
<dbReference type="Pfam" id="PF10112">
    <property type="entry name" value="Halogen_Hydrol"/>
    <property type="match status" value="1"/>
</dbReference>
<dbReference type="EMBL" id="FOXU01000001">
    <property type="protein sequence ID" value="SFQ05555.1"/>
    <property type="molecule type" value="Genomic_DNA"/>
</dbReference>
<feature type="transmembrane region" description="Helical" evidence="1">
    <location>
        <begin position="33"/>
        <end position="51"/>
    </location>
</feature>